<organism evidence="2 3">
    <name type="scientific">Pseudobdellovibrio exovorus JSS</name>
    <dbReference type="NCBI Taxonomy" id="1184267"/>
    <lineage>
        <taxon>Bacteria</taxon>
        <taxon>Pseudomonadati</taxon>
        <taxon>Bdellovibrionota</taxon>
        <taxon>Bdellovibrionia</taxon>
        <taxon>Bdellovibrionales</taxon>
        <taxon>Pseudobdellovibrionaceae</taxon>
        <taxon>Pseudobdellovibrio</taxon>
    </lineage>
</organism>
<keyword evidence="3" id="KW-1185">Reference proteome</keyword>
<dbReference type="HOGENOM" id="CLU_1522305_0_0_7"/>
<name>M4VP62_9BACT</name>
<keyword evidence="1" id="KW-0732">Signal</keyword>
<dbReference type="eggNOG" id="ENOG503198B">
    <property type="taxonomic scope" value="Bacteria"/>
</dbReference>
<sequence length="179" mass="20099">MKLKVLQLVFLGLVFGTVGARAFPVDSTQGKADFSQVVKQLSDACGESNCQPPFSRRIVYRYGEGSKLKPELQQRLEQLAFDQAQVWADTILEGDYEAQGPTQLDQVAIFYEAGKEVGYLITYSERAWDVSDCVYDGISQDQLQNCLQGRIVESSYVSKTLQDVIVDEKNMSTFYPDIL</sequence>
<accession>M4VP62</accession>
<gene>
    <name evidence="2" type="ORF">A11Q_699</name>
</gene>
<feature type="chain" id="PRO_5004060403" evidence="1">
    <location>
        <begin position="23"/>
        <end position="179"/>
    </location>
</feature>
<proteinExistence type="predicted"/>
<dbReference type="OrthoDB" id="5292344at2"/>
<protein>
    <submittedName>
        <fullName evidence="2">Uncharacterized protein</fullName>
    </submittedName>
</protein>
<dbReference type="RefSeq" id="WP_015469409.1">
    <property type="nucleotide sequence ID" value="NC_020813.1"/>
</dbReference>
<evidence type="ECO:0000313" key="3">
    <source>
        <dbReference type="Proteomes" id="UP000012040"/>
    </source>
</evidence>
<evidence type="ECO:0000256" key="1">
    <source>
        <dbReference type="SAM" id="SignalP"/>
    </source>
</evidence>
<dbReference type="PATRIC" id="fig|1184267.3.peg.708"/>
<dbReference type="AlphaFoldDB" id="M4VP62"/>
<dbReference type="EMBL" id="CP003537">
    <property type="protein sequence ID" value="AGH94919.1"/>
    <property type="molecule type" value="Genomic_DNA"/>
</dbReference>
<dbReference type="KEGG" id="bex:A11Q_699"/>
<evidence type="ECO:0000313" key="2">
    <source>
        <dbReference type="EMBL" id="AGH94919.1"/>
    </source>
</evidence>
<feature type="signal peptide" evidence="1">
    <location>
        <begin position="1"/>
        <end position="22"/>
    </location>
</feature>
<reference evidence="2 3" key="1">
    <citation type="journal article" date="2013" name="ISME J.">
        <title>By their genes ye shall know them: genomic signatures of predatory bacteria.</title>
        <authorList>
            <person name="Pasternak Z."/>
            <person name="Pietrokovski S."/>
            <person name="Rotem O."/>
            <person name="Gophna U."/>
            <person name="Lurie-Weinberger M.N."/>
            <person name="Jurkevitch E."/>
        </authorList>
    </citation>
    <scope>NUCLEOTIDE SEQUENCE [LARGE SCALE GENOMIC DNA]</scope>
    <source>
        <strain evidence="2 3">JSS</strain>
    </source>
</reference>
<dbReference type="Proteomes" id="UP000012040">
    <property type="component" value="Chromosome"/>
</dbReference>
<dbReference type="STRING" id="1184267.A11Q_699"/>